<dbReference type="GO" id="GO:0003677">
    <property type="term" value="F:DNA binding"/>
    <property type="evidence" value="ECO:0007669"/>
    <property type="project" value="InterPro"/>
</dbReference>
<feature type="region of interest" description="Disordered" evidence="4">
    <location>
        <begin position="1814"/>
        <end position="1868"/>
    </location>
</feature>
<proteinExistence type="predicted"/>
<feature type="compositionally biased region" description="Low complexity" evidence="4">
    <location>
        <begin position="2837"/>
        <end position="2848"/>
    </location>
</feature>
<feature type="region of interest" description="Disordered" evidence="4">
    <location>
        <begin position="1521"/>
        <end position="1559"/>
    </location>
</feature>
<feature type="coiled-coil region" evidence="3">
    <location>
        <begin position="2522"/>
        <end position="2556"/>
    </location>
</feature>
<feature type="compositionally biased region" description="Low complexity" evidence="4">
    <location>
        <begin position="1767"/>
        <end position="1776"/>
    </location>
</feature>
<gene>
    <name evidence="6" type="ORF">TI39_contig376g00001</name>
</gene>
<feature type="compositionally biased region" description="Low complexity" evidence="4">
    <location>
        <begin position="1826"/>
        <end position="1836"/>
    </location>
</feature>
<dbReference type="GO" id="GO:0008270">
    <property type="term" value="F:zinc ion binding"/>
    <property type="evidence" value="ECO:0007669"/>
    <property type="project" value="InterPro"/>
</dbReference>
<evidence type="ECO:0000313" key="6">
    <source>
        <dbReference type="EMBL" id="KJX99050.1"/>
    </source>
</evidence>
<dbReference type="OrthoDB" id="4451586at2759"/>
<feature type="region of interest" description="Disordered" evidence="4">
    <location>
        <begin position="1765"/>
        <end position="1786"/>
    </location>
</feature>
<dbReference type="InterPro" id="IPR001138">
    <property type="entry name" value="Zn2Cys6_DnaBD"/>
</dbReference>
<evidence type="ECO:0000313" key="7">
    <source>
        <dbReference type="Proteomes" id="UP000033647"/>
    </source>
</evidence>
<feature type="region of interest" description="Disordered" evidence="4">
    <location>
        <begin position="2827"/>
        <end position="2855"/>
    </location>
</feature>
<feature type="region of interest" description="Disordered" evidence="4">
    <location>
        <begin position="2051"/>
        <end position="2074"/>
    </location>
</feature>
<dbReference type="Pfam" id="PF04082">
    <property type="entry name" value="Fungal_trans"/>
    <property type="match status" value="1"/>
</dbReference>
<comment type="caution">
    <text evidence="6">The sequence shown here is derived from an EMBL/GenBank/DDBJ whole genome shotgun (WGS) entry which is preliminary data.</text>
</comment>
<dbReference type="InterPro" id="IPR007219">
    <property type="entry name" value="XnlR_reg_dom"/>
</dbReference>
<feature type="compositionally biased region" description="Acidic residues" evidence="4">
    <location>
        <begin position="1898"/>
        <end position="1918"/>
    </location>
</feature>
<dbReference type="PROSITE" id="PS50048">
    <property type="entry name" value="ZN2_CY6_FUNGAL_2"/>
    <property type="match status" value="1"/>
</dbReference>
<feature type="region of interest" description="Disordered" evidence="4">
    <location>
        <begin position="1933"/>
        <end position="2006"/>
    </location>
</feature>
<evidence type="ECO:0000256" key="2">
    <source>
        <dbReference type="ARBA" id="ARBA00023242"/>
    </source>
</evidence>
<feature type="compositionally biased region" description="Acidic residues" evidence="4">
    <location>
        <begin position="2973"/>
        <end position="2985"/>
    </location>
</feature>
<feature type="region of interest" description="Disordered" evidence="4">
    <location>
        <begin position="2169"/>
        <end position="2217"/>
    </location>
</feature>
<feature type="coiled-coil region" evidence="3">
    <location>
        <begin position="2681"/>
        <end position="2708"/>
    </location>
</feature>
<feature type="compositionally biased region" description="Pro residues" evidence="4">
    <location>
        <begin position="1418"/>
        <end position="1427"/>
    </location>
</feature>
<feature type="compositionally biased region" description="Basic and acidic residues" evidence="4">
    <location>
        <begin position="3037"/>
        <end position="3046"/>
    </location>
</feature>
<dbReference type="CDD" id="cd00067">
    <property type="entry name" value="GAL4"/>
    <property type="match status" value="1"/>
</dbReference>
<dbReference type="EMBL" id="LAFY01000368">
    <property type="protein sequence ID" value="KJX99050.1"/>
    <property type="molecule type" value="Genomic_DNA"/>
</dbReference>
<feature type="compositionally biased region" description="Basic and acidic residues" evidence="4">
    <location>
        <begin position="1160"/>
        <end position="1204"/>
    </location>
</feature>
<keyword evidence="1" id="KW-0479">Metal-binding</keyword>
<feature type="region of interest" description="Disordered" evidence="4">
    <location>
        <begin position="1582"/>
        <end position="1704"/>
    </location>
</feature>
<feature type="compositionally biased region" description="Acidic residues" evidence="4">
    <location>
        <begin position="1986"/>
        <end position="1999"/>
    </location>
</feature>
<keyword evidence="2" id="KW-0539">Nucleus</keyword>
<dbReference type="GO" id="GO:0000981">
    <property type="term" value="F:DNA-binding transcription factor activity, RNA polymerase II-specific"/>
    <property type="evidence" value="ECO:0007669"/>
    <property type="project" value="InterPro"/>
</dbReference>
<feature type="region of interest" description="Disordered" evidence="4">
    <location>
        <begin position="1897"/>
        <end position="1920"/>
    </location>
</feature>
<feature type="compositionally biased region" description="Polar residues" evidence="4">
    <location>
        <begin position="1242"/>
        <end position="1274"/>
    </location>
</feature>
<dbReference type="SMART" id="SM00066">
    <property type="entry name" value="GAL4"/>
    <property type="match status" value="1"/>
</dbReference>
<accession>A0A0F4GS89</accession>
<sequence length="3046" mass="337919">MGSIPMELSLSSPEDSAASPSETVDMPLSQPAKRTATDAGLRPNGTRPAKSVKRRASKACQCCRSRKVRCNVVEHGPPCTNCRLDEVECIVSESKRKKKWTTTGAEASPQQNKGLAFKPTTAFPMSAQPPYEPMRRASEHVPHTVYQDVGRDIALSSRSRSSSMYAPDMLALHRLGPKPSTSDPSPFINSINSPISPLHSLPLYIKPLPTKLEPEDLAYLEKRGALMIPPTTLRNELLRNYVEFVYPSMPMLNIHDLVATIDRNDGIQPISLLLFQAIMFSAVATIDMRFLTAAGYSTRRDARRDFFRKTRLLYDFDVEIDRISLIQSLLMMTYWYETPDDQKDSHHWMGIAVSLSHTIGLHRNPDKSPAMDPARKKLWKRIWWSTYLRDRQVALGMRRPTRIKDADFDVPMLEVSDFDVAPLPEGDSCIPADCKVLRDVDSQKQLAQMCMQTAKLSICMSHVLSVQYSVLNNNHGVVDEEGSSRTTVRLVARQLNPEVNEVQTCDNELQEWHDALPSEAQYVSPTWSDVDNGNRSVVLHRSLLHLMYYAALSALHRPQVLPSTAVAPRRLQSELLEHSRKTVRLAATEITRIAYQLYTLDMARFFPSTGITVLLPAIIIHLLDIKAPDESTRRHSLQGFCQCMQIMGKLRDIYAAADYSTAFLEAAIRKAEITLPQKADEVKEPRTVITSAQGLVDAGRRMQLVASAPPEQHGGALTPPPDSEGKVSLLQKDLDAQLTDNDIARRLSVYLASTPPDSEGHHVGGDSEEGMMMHSEDGMVREEEGMMMDGHGMGGPEFEPDFDSLINLDAAGEVWSLEDGAYAAMGGESGGFTMDMDWMKGMRDDGLSAAGGTPGSITDTTIASPAPPPPSSPPIVTYDGVVANDFQPTHRTSNSHTTVSPHEREKSLALSPDTARLRPRTPGSIRSKAPSSAYYTAVWGSPYDVSPSQFSRSARTAVSEQEARSDLDLNSSPSFTLEHLVPSRLSDLSYPDSELLPRSEEYHTPRSRTQRWVQLPVRDDQSEAIHWWSDESVASRSNSESRRRRDQRESTPTRRRSERGAARPGHNSREQNRTLDQQSFWNTLRGEQTEGDSNMASLMESRWAATPETKAGDADSQENINGKKEAARDVEDEVVEVTGMGASRWADTAEAEEEQSSSSAREKENQDPMRESQKSTSNVEEKESPDPVREPGKAPKARDIEALAKELASQKRPVASGKPATEGTSASTAVSGSPVAEEQTETKVSITPQGASTPVRTTSPLETPQLQRNESTQGLEAPRPRLKTRVSWRGRNIVIAIPRHDYAAAGAERPMSREEIAARLQHFEQAGYDISGFDLEQDVNLSQGPAQVRSIFPDEAETRQIWDQDRPKVILPDLDQWRRYMDWLTEQKLAALGVSLGFDDPSPLPAQDMSRQSSGQYPPLPFSPPIPTGSAGSMRPMGRGHSHTMSVASPVSPMGGPMFGHAHRHSTFTGAPMNHFQMPHQQPLLSPNLNGMPPYSPQQHFVMPRGGSPAQLTALRQDLGNMRGPGSPLGQHMMSGSPQDYSRGMMDQQRRQHGYSQSMAAPVLRQSPQPQLPQARYTPAALPELPEEDDEEELREQESEPEPEPEPQAYVPPQKRVQADPEIVVPTPRGHRHNISDALEREVLETERPPVPAKMPERANSFFPPRGTSLQNQNMLPPLPKPVEKDPLSADYDVHESPRNSKKSAARLNVAAPAFTFNPGAVFAPGNAEFTFGAPATKKPAGGHKRDVSSGSLNVNAPSFKPATSEFSFSSVVPPSAKKAAEEPKRTIVDDLPSIFDLGKIQIPDIVKPARRNKAIPILPPEESDGAASSAATSGTEYEDADGRVAQGEAKRKQKKKVTDDGDSVPLFAEPSEVSRTITLLPEQVLGSNVVERAVVETTEDVTETTIEEVDEPEEINELDAGPVIVESVKTEAPQAVTGATEKTHTHRHSTSLSALAKPFEPPVGIATTTDDDEPSHEHSYSSISELEDGELEDGEIRDDDTSASTLLRSDNLSIAERDFAHPQASIKNVQDFHPEPSFDEIDAVMMQLHAQESEEKESSPVRLPSPGSHPMKGVTYLADWHRSDGPTPSPRRRLLEENTISGANGWGVHQLNRAEDVPTSDWSGMLSPVDEAKLQERGPFFDSHIAEVIGRAMHARLAPLEELILSRNNNASRRPKSSESSKSKRTHSNVQSDADDEDDLSGDRKQRPISRGREKRVDQIKVAVLEALREQMPPQDKTAGEIQELHSALADMKISFARAASANLELDDIRAIVEDTMTRQTQAMSQALVTTPDGGEEKDHKRQLSKLEGRLNETLAGALEEANQRRAIEEKEAESRRQLRLAQEELQLLRDSVRDDESKERAMEQEREELISRLQVQGEALRSAEDKLEDTEAQNEALQATLSEYRTSSKKWREDIEEGKRVREELENTLSLAQRQAEDSQDATSGMRRRLEKLHADMATAVGQLASEKAAWKAREEEYRSKVESLEERLMVSDRGRIALDEELRTVRVAALEASEARHTLDHVRESNASLEEMNRKLQSELAEQRGLAAHYERQWQHAQESGQAEVNRVNMSKESEVEAAKLFVRAELEMELTKARTEVENLRMEAENTKERHAHMLEQEESLRREALRKTNHSNSVALDEARHKYEANVQDLTSQHSRALRHALEDKDRLEHLLSEKLSLSDAKVQHLQERVMHLEERLEVTKSAAQAAASSARGGKAVAQPQWQPSGIPEKISPQALRESILVLQEQLQEREARIERLQAHAEGEGATKLKQRDDEINFLRELLAVRNEELTDLVNTISKPNFDRAAVRDNAIRIRANLQMEQQEKDRFRPASPSQNQSQNESPVGSALASLTSLATPKAAQLSSAFSKWRSNMESSALKAQQQRQQQLRNAAASGRRSYTPSKPAPASSAPAGYHEGLMTPPASNVRSSPIPEDDKGTLPPPRLHPRTGSSTSNKSTPRKVRGRRISDDDDDDDGGEEEGLSTPLFREGSYDRDAEDSVNFEDDGLVGGEQGEEGDDSLEDIDDEGPPAFRRSLEEELGRQ</sequence>
<feature type="region of interest" description="Disordered" evidence="4">
    <location>
        <begin position="1402"/>
        <end position="1445"/>
    </location>
</feature>
<feature type="compositionally biased region" description="Polar residues" evidence="4">
    <location>
        <begin position="886"/>
        <end position="900"/>
    </location>
</feature>
<feature type="compositionally biased region" description="Basic and acidic residues" evidence="4">
    <location>
        <begin position="1682"/>
        <end position="1699"/>
    </location>
</feature>
<dbReference type="PROSITE" id="PS00463">
    <property type="entry name" value="ZN2_CY6_FUNGAL_1"/>
    <property type="match status" value="1"/>
</dbReference>
<feature type="compositionally biased region" description="Acidic residues" evidence="4">
    <location>
        <begin position="2999"/>
        <end position="3031"/>
    </location>
</feature>
<dbReference type="Gene3D" id="4.10.240.10">
    <property type="entry name" value="Zn(2)-C6 fungal-type DNA-binding domain"/>
    <property type="match status" value="1"/>
</dbReference>
<evidence type="ECO:0000256" key="1">
    <source>
        <dbReference type="ARBA" id="ARBA00022723"/>
    </source>
</evidence>
<feature type="region of interest" description="Disordered" evidence="4">
    <location>
        <begin position="987"/>
        <end position="1008"/>
    </location>
</feature>
<dbReference type="PANTHER" id="PTHR47425:SF2">
    <property type="entry name" value="FARB-RELATED"/>
    <property type="match status" value="1"/>
</dbReference>
<feature type="domain" description="Zn(2)-C6 fungal-type" evidence="5">
    <location>
        <begin position="59"/>
        <end position="91"/>
    </location>
</feature>
<dbReference type="CDD" id="cd12148">
    <property type="entry name" value="fungal_TF_MHR"/>
    <property type="match status" value="1"/>
</dbReference>
<feature type="compositionally biased region" description="Polar residues" evidence="4">
    <location>
        <begin position="1222"/>
        <end position="1231"/>
    </location>
</feature>
<feature type="compositionally biased region" description="Low complexity" evidence="4">
    <location>
        <begin position="7"/>
        <end position="21"/>
    </location>
</feature>
<feature type="compositionally biased region" description="Basic and acidic residues" evidence="4">
    <location>
        <begin position="995"/>
        <end position="1004"/>
    </location>
</feature>
<feature type="region of interest" description="Disordered" evidence="4">
    <location>
        <begin position="1"/>
        <end position="52"/>
    </location>
</feature>
<feature type="region of interest" description="Disordered" evidence="4">
    <location>
        <begin position="1032"/>
        <end position="1283"/>
    </location>
</feature>
<dbReference type="InterPro" id="IPR036864">
    <property type="entry name" value="Zn2-C6_fun-type_DNA-bd_sf"/>
</dbReference>
<feature type="compositionally biased region" description="Low complexity" evidence="4">
    <location>
        <begin position="2882"/>
        <end position="2898"/>
    </location>
</feature>
<feature type="region of interest" description="Disordered" evidence="4">
    <location>
        <begin position="846"/>
        <end position="929"/>
    </location>
</feature>
<feature type="compositionally biased region" description="Low complexity" evidence="4">
    <location>
        <begin position="2906"/>
        <end position="2917"/>
    </location>
</feature>
<feature type="compositionally biased region" description="Acidic residues" evidence="4">
    <location>
        <begin position="1585"/>
        <end position="1605"/>
    </location>
</feature>
<feature type="region of interest" description="Disordered" evidence="4">
    <location>
        <begin position="954"/>
        <end position="974"/>
    </location>
</feature>
<feature type="compositionally biased region" description="Basic and acidic residues" evidence="4">
    <location>
        <begin position="1039"/>
        <end position="1052"/>
    </location>
</feature>
<feature type="compositionally biased region" description="Basic and acidic residues" evidence="4">
    <location>
        <begin position="2202"/>
        <end position="2217"/>
    </location>
</feature>
<dbReference type="PANTHER" id="PTHR47425">
    <property type="entry name" value="FARB-RELATED"/>
    <property type="match status" value="1"/>
</dbReference>
<evidence type="ECO:0000256" key="3">
    <source>
        <dbReference type="SAM" id="Coils"/>
    </source>
</evidence>
<feature type="coiled-coil region" evidence="3">
    <location>
        <begin position="2587"/>
        <end position="2628"/>
    </location>
</feature>
<feature type="coiled-coil region" evidence="3">
    <location>
        <begin position="2313"/>
        <end position="2444"/>
    </location>
</feature>
<dbReference type="SUPFAM" id="SSF57701">
    <property type="entry name" value="Zn2/Cys6 DNA-binding domain"/>
    <property type="match status" value="1"/>
</dbReference>
<dbReference type="GO" id="GO:0006351">
    <property type="term" value="P:DNA-templated transcription"/>
    <property type="evidence" value="ECO:0007669"/>
    <property type="project" value="InterPro"/>
</dbReference>
<dbReference type="InterPro" id="IPR052761">
    <property type="entry name" value="Fungal_Detox/Toxin_TFs"/>
</dbReference>
<name>A0A0F4GS89_9PEZI</name>
<organism evidence="6 7">
    <name type="scientific">Zymoseptoria brevis</name>
    <dbReference type="NCBI Taxonomy" id="1047168"/>
    <lineage>
        <taxon>Eukaryota</taxon>
        <taxon>Fungi</taxon>
        <taxon>Dikarya</taxon>
        <taxon>Ascomycota</taxon>
        <taxon>Pezizomycotina</taxon>
        <taxon>Dothideomycetes</taxon>
        <taxon>Dothideomycetidae</taxon>
        <taxon>Mycosphaerellales</taxon>
        <taxon>Mycosphaerellaceae</taxon>
        <taxon>Zymoseptoria</taxon>
    </lineage>
</organism>
<keyword evidence="3" id="KW-0175">Coiled coil</keyword>
<protein>
    <recommendedName>
        <fullName evidence="5">Zn(2)-C6 fungal-type domain-containing protein</fullName>
    </recommendedName>
</protein>
<dbReference type="STRING" id="1047168.A0A0F4GS89"/>
<dbReference type="SMART" id="SM00906">
    <property type="entry name" value="Fungal_trans"/>
    <property type="match status" value="1"/>
</dbReference>
<feature type="region of interest" description="Disordered" evidence="4">
    <location>
        <begin position="2878"/>
        <end position="3046"/>
    </location>
</feature>
<dbReference type="Proteomes" id="UP000033647">
    <property type="component" value="Unassembled WGS sequence"/>
</dbReference>
<feature type="compositionally biased region" description="Basic and acidic residues" evidence="4">
    <location>
        <begin position="1634"/>
        <end position="1648"/>
    </location>
</feature>
<reference evidence="6 7" key="1">
    <citation type="submission" date="2015-03" db="EMBL/GenBank/DDBJ databases">
        <title>RNA-seq based gene annotation and comparative genomics of four Zymoseptoria species reveal species-specific pathogenicity related genes and transposable element activity.</title>
        <authorList>
            <person name="Grandaubert J."/>
            <person name="Bhattacharyya A."/>
            <person name="Stukenbrock E.H."/>
        </authorList>
    </citation>
    <scope>NUCLEOTIDE SEQUENCE [LARGE SCALE GENOMIC DNA]</scope>
    <source>
        <strain evidence="6 7">Zb18110</strain>
    </source>
</reference>
<evidence type="ECO:0000259" key="5">
    <source>
        <dbReference type="PROSITE" id="PS50048"/>
    </source>
</evidence>
<evidence type="ECO:0000256" key="4">
    <source>
        <dbReference type="SAM" id="MobiDB-lite"/>
    </source>
</evidence>
<feature type="compositionally biased region" description="Polar residues" evidence="4">
    <location>
        <begin position="1074"/>
        <end position="1096"/>
    </location>
</feature>
<keyword evidence="7" id="KW-1185">Reference proteome</keyword>